<dbReference type="AlphaFoldDB" id="A0A843VVA4"/>
<name>A0A843VVA4_COLES</name>
<keyword evidence="2" id="KW-1185">Reference proteome</keyword>
<comment type="caution">
    <text evidence="1">The sequence shown here is derived from an EMBL/GenBank/DDBJ whole genome shotgun (WGS) entry which is preliminary data.</text>
</comment>
<organism evidence="1 2">
    <name type="scientific">Colocasia esculenta</name>
    <name type="common">Wild taro</name>
    <name type="synonym">Arum esculentum</name>
    <dbReference type="NCBI Taxonomy" id="4460"/>
    <lineage>
        <taxon>Eukaryota</taxon>
        <taxon>Viridiplantae</taxon>
        <taxon>Streptophyta</taxon>
        <taxon>Embryophyta</taxon>
        <taxon>Tracheophyta</taxon>
        <taxon>Spermatophyta</taxon>
        <taxon>Magnoliopsida</taxon>
        <taxon>Liliopsida</taxon>
        <taxon>Araceae</taxon>
        <taxon>Aroideae</taxon>
        <taxon>Colocasieae</taxon>
        <taxon>Colocasia</taxon>
    </lineage>
</organism>
<evidence type="ECO:0000313" key="2">
    <source>
        <dbReference type="Proteomes" id="UP000652761"/>
    </source>
</evidence>
<evidence type="ECO:0000313" key="1">
    <source>
        <dbReference type="EMBL" id="MQL98207.1"/>
    </source>
</evidence>
<accession>A0A843VVA4</accession>
<gene>
    <name evidence="1" type="ORF">Taro_030913</name>
</gene>
<protein>
    <submittedName>
        <fullName evidence="1">Uncharacterized protein</fullName>
    </submittedName>
</protein>
<dbReference type="Proteomes" id="UP000652761">
    <property type="component" value="Unassembled WGS sequence"/>
</dbReference>
<dbReference type="EMBL" id="NMUH01002155">
    <property type="protein sequence ID" value="MQL98207.1"/>
    <property type="molecule type" value="Genomic_DNA"/>
</dbReference>
<reference evidence="1" key="1">
    <citation type="submission" date="2017-07" db="EMBL/GenBank/DDBJ databases">
        <title>Taro Niue Genome Assembly and Annotation.</title>
        <authorList>
            <person name="Atibalentja N."/>
            <person name="Keating K."/>
            <person name="Fields C.J."/>
        </authorList>
    </citation>
    <scope>NUCLEOTIDE SEQUENCE</scope>
    <source>
        <strain evidence="1">Niue_2</strain>
        <tissue evidence="1">Leaf</tissue>
    </source>
</reference>
<proteinExistence type="predicted"/>
<sequence length="228" mass="24702">MLLLLVWLVHSRGFSHNGALVVLVEVLPEPACIASAVLLATVSSLMDRPLSLLAEVLPRSALCSFWATVVLPLWFEVCRLVGLRSGERFSPKSPCVCFGRRFSLSVEMSYHHCRLDCLCYSLPGRCRSRRCALGRVSGRCIGQLVSLVVSKFLDCTGGTLCVPVTRMVCFVFLRPTCSPRWWSGGCSGCLAGCASCGSISLALWFSLSCVEETRCVCPLPLLSVGCSG</sequence>